<sequence length="88" mass="9412">MPLAVNDRGQTYGSSGAGEEPDLIAVVATNGRQGYVDADELADATGSSQRFRSPDEALRWQEERAGRAVLVPVYLSDGVTRVGDFVVQ</sequence>
<evidence type="ECO:0000313" key="3">
    <source>
        <dbReference type="Proteomes" id="UP000075025"/>
    </source>
</evidence>
<dbReference type="Proteomes" id="UP000075025">
    <property type="component" value="Unassembled WGS sequence"/>
</dbReference>
<comment type="caution">
    <text evidence="2">The sequence shown here is derived from an EMBL/GenBank/DDBJ whole genome shotgun (WGS) entry which is preliminary data.</text>
</comment>
<accession>A0A147EXI9</accession>
<gene>
    <name evidence="2" type="ORF">NS220_08435</name>
</gene>
<name>A0A147EXI9_MICTE</name>
<protein>
    <submittedName>
        <fullName evidence="2">Uncharacterized protein</fullName>
    </submittedName>
</protein>
<reference evidence="2 3" key="1">
    <citation type="journal article" date="2016" name="Front. Microbiol.">
        <title>Genomic Resource of Rice Seed Associated Bacteria.</title>
        <authorList>
            <person name="Midha S."/>
            <person name="Bansal K."/>
            <person name="Sharma S."/>
            <person name="Kumar N."/>
            <person name="Patil P.P."/>
            <person name="Chaudhry V."/>
            <person name="Patil P.B."/>
        </authorList>
    </citation>
    <scope>NUCLEOTIDE SEQUENCE [LARGE SCALE GENOMIC DNA]</scope>
    <source>
        <strain evidence="2 3">NS220</strain>
    </source>
</reference>
<proteinExistence type="predicted"/>
<dbReference type="PATRIC" id="fig|2033.6.peg.2704"/>
<evidence type="ECO:0000256" key="1">
    <source>
        <dbReference type="SAM" id="MobiDB-lite"/>
    </source>
</evidence>
<dbReference type="EMBL" id="LDRT01000049">
    <property type="protein sequence ID" value="KTR94691.1"/>
    <property type="molecule type" value="Genomic_DNA"/>
</dbReference>
<organism evidence="2 3">
    <name type="scientific">Microbacterium testaceum</name>
    <name type="common">Aureobacterium testaceum</name>
    <name type="synonym">Brevibacterium testaceum</name>
    <dbReference type="NCBI Taxonomy" id="2033"/>
    <lineage>
        <taxon>Bacteria</taxon>
        <taxon>Bacillati</taxon>
        <taxon>Actinomycetota</taxon>
        <taxon>Actinomycetes</taxon>
        <taxon>Micrococcales</taxon>
        <taxon>Microbacteriaceae</taxon>
        <taxon>Microbacterium</taxon>
    </lineage>
</organism>
<feature type="region of interest" description="Disordered" evidence="1">
    <location>
        <begin position="1"/>
        <end position="21"/>
    </location>
</feature>
<evidence type="ECO:0000313" key="2">
    <source>
        <dbReference type="EMBL" id="KTR94691.1"/>
    </source>
</evidence>
<dbReference type="AlphaFoldDB" id="A0A147EXI9"/>